<proteinExistence type="predicted"/>
<name>A0A239LNG8_EKHLU</name>
<keyword evidence="3" id="KW-1185">Reference proteome</keyword>
<feature type="chain" id="PRO_5012444336" evidence="1">
    <location>
        <begin position="20"/>
        <end position="193"/>
    </location>
</feature>
<gene>
    <name evidence="2" type="ORF">SAMN05421640_3354</name>
</gene>
<evidence type="ECO:0000313" key="2">
    <source>
        <dbReference type="EMBL" id="SNT31154.1"/>
    </source>
</evidence>
<dbReference type="AlphaFoldDB" id="A0A239LNG8"/>
<evidence type="ECO:0000313" key="3">
    <source>
        <dbReference type="Proteomes" id="UP000198393"/>
    </source>
</evidence>
<dbReference type="RefSeq" id="WP_089358014.1">
    <property type="nucleotide sequence ID" value="NZ_FZPD01000005.1"/>
</dbReference>
<dbReference type="EMBL" id="FZPD01000005">
    <property type="protein sequence ID" value="SNT31154.1"/>
    <property type="molecule type" value="Genomic_DNA"/>
</dbReference>
<dbReference type="SUPFAM" id="SSF109854">
    <property type="entry name" value="DinB/YfiT-like putative metalloenzymes"/>
    <property type="match status" value="1"/>
</dbReference>
<evidence type="ECO:0000256" key="1">
    <source>
        <dbReference type="SAM" id="SignalP"/>
    </source>
</evidence>
<reference evidence="2 3" key="1">
    <citation type="submission" date="2017-06" db="EMBL/GenBank/DDBJ databases">
        <authorList>
            <person name="Kim H.J."/>
            <person name="Triplett B.A."/>
        </authorList>
    </citation>
    <scope>NUCLEOTIDE SEQUENCE [LARGE SCALE GENOMIC DNA]</scope>
    <source>
        <strain evidence="2 3">DSM 19307</strain>
    </source>
</reference>
<dbReference type="InterPro" id="IPR034660">
    <property type="entry name" value="DinB/YfiT-like"/>
</dbReference>
<protein>
    <submittedName>
        <fullName evidence="2">DinB superfamily protein</fullName>
    </submittedName>
</protein>
<sequence length="193" mass="21907">MCKGYFFFSFLFTITSTFAQQADSTDYYYQIPEYPDEYNAGTTSARIVDGLGFRYYWGTAGLTESDLNYRPSEGARNVEETIDHILSLTQILVDAVNEKPFEGVEIEGLSYQEKRSKTLENIREASDVLKKSSGEDLDRFDMVFPSAEFPFWNLLNGPIADAINHVGQIITLRRTNGNPIDQNISVLQGRVRD</sequence>
<accession>A0A239LNG8</accession>
<organism evidence="2 3">
    <name type="scientific">Ekhidna lutea</name>
    <dbReference type="NCBI Taxonomy" id="447679"/>
    <lineage>
        <taxon>Bacteria</taxon>
        <taxon>Pseudomonadati</taxon>
        <taxon>Bacteroidota</taxon>
        <taxon>Cytophagia</taxon>
        <taxon>Cytophagales</taxon>
        <taxon>Reichenbachiellaceae</taxon>
        <taxon>Ekhidna</taxon>
    </lineage>
</organism>
<dbReference type="Proteomes" id="UP000198393">
    <property type="component" value="Unassembled WGS sequence"/>
</dbReference>
<dbReference type="Gene3D" id="1.20.120.450">
    <property type="entry name" value="dinb family like domain"/>
    <property type="match status" value="1"/>
</dbReference>
<dbReference type="OrthoDB" id="837585at2"/>
<keyword evidence="1" id="KW-0732">Signal</keyword>
<feature type="signal peptide" evidence="1">
    <location>
        <begin position="1"/>
        <end position="19"/>
    </location>
</feature>